<dbReference type="RefSeq" id="WP_247965741.1">
    <property type="nucleotide sequence ID" value="NZ_CP095873.1"/>
</dbReference>
<sequence length="230" mass="27059">MTTEARFLRDVESHVMEIIKEDGLHRHIRFRKPGTMCMHFDLITWPGYLCYTGDMGTFVFRRLEDMFQFFRADREYAQSRGKQLGINVGYWAEKLEAVDGNSHRSGATEFDSDKFKQIVNEYRTKWIRSAKEDGSLNAIERRELWEEVQDRVLGCVDDGAERAQIAAYDFSWHPGLPGARGRRWQFDDLFEHRFTKPTGRFMWCCYALAWGIQKYDEHTEAVNAPEPEHA</sequence>
<reference evidence="1" key="1">
    <citation type="submission" date="2022-04" db="EMBL/GenBank/DDBJ databases">
        <title>Genomic mining of Alcaligenes faecalis D334 producing ectoin and derivatives.</title>
        <authorList>
            <person name="Doan V.T."/>
            <person name="Quach N.T."/>
            <person name="Vu T.-H.-N."/>
            <person name="Phi Q.-T."/>
        </authorList>
    </citation>
    <scope>NUCLEOTIDE SEQUENCE</scope>
    <source>
        <strain evidence="1">D334</strain>
    </source>
</reference>
<evidence type="ECO:0000313" key="1">
    <source>
        <dbReference type="EMBL" id="UPL20232.1"/>
    </source>
</evidence>
<protein>
    <submittedName>
        <fullName evidence="1">Uncharacterized protein</fullName>
    </submittedName>
</protein>
<accession>A0AAE9HBU7</accession>
<organism evidence="1 2">
    <name type="scientific">Alcaligenes faecalis</name>
    <dbReference type="NCBI Taxonomy" id="511"/>
    <lineage>
        <taxon>Bacteria</taxon>
        <taxon>Pseudomonadati</taxon>
        <taxon>Pseudomonadota</taxon>
        <taxon>Betaproteobacteria</taxon>
        <taxon>Burkholderiales</taxon>
        <taxon>Alcaligenaceae</taxon>
        <taxon>Alcaligenes</taxon>
    </lineage>
</organism>
<proteinExistence type="predicted"/>
<name>A0AAE9HBU7_ALCFA</name>
<evidence type="ECO:0000313" key="2">
    <source>
        <dbReference type="Proteomes" id="UP000830925"/>
    </source>
</evidence>
<dbReference type="Proteomes" id="UP000830925">
    <property type="component" value="Chromosome"/>
</dbReference>
<dbReference type="EMBL" id="CP095873">
    <property type="protein sequence ID" value="UPL20232.1"/>
    <property type="molecule type" value="Genomic_DNA"/>
</dbReference>
<dbReference type="AlphaFoldDB" id="A0AAE9HBU7"/>
<gene>
    <name evidence="1" type="ORF">MXF72_12430</name>
</gene>